<dbReference type="RefSeq" id="WP_094661409.1">
    <property type="nucleotide sequence ID" value="NZ_MWWR01000019.1"/>
</dbReference>
<protein>
    <submittedName>
        <fullName evidence="5">Fic/DOC family protein</fullName>
    </submittedName>
</protein>
<dbReference type="Proteomes" id="UP000216725">
    <property type="component" value="Unassembled WGS sequence"/>
</dbReference>
<dbReference type="PROSITE" id="PS51459">
    <property type="entry name" value="FIDO"/>
    <property type="match status" value="1"/>
</dbReference>
<dbReference type="AlphaFoldDB" id="A0A261ER80"/>
<dbReference type="InterPro" id="IPR036597">
    <property type="entry name" value="Fido-like_dom_sf"/>
</dbReference>
<evidence type="ECO:0000256" key="2">
    <source>
        <dbReference type="PIRSR" id="PIRSR640198-2"/>
    </source>
</evidence>
<dbReference type="SUPFAM" id="SSF140931">
    <property type="entry name" value="Fic-like"/>
    <property type="match status" value="1"/>
</dbReference>
<dbReference type="InterPro" id="IPR040198">
    <property type="entry name" value="Fido_containing"/>
</dbReference>
<evidence type="ECO:0000313" key="6">
    <source>
        <dbReference type="Proteomes" id="UP000216725"/>
    </source>
</evidence>
<dbReference type="Pfam" id="PF02661">
    <property type="entry name" value="Fic"/>
    <property type="match status" value="1"/>
</dbReference>
<keyword evidence="2" id="KW-0067">ATP-binding</keyword>
<dbReference type="GO" id="GO:0005524">
    <property type="term" value="F:ATP binding"/>
    <property type="evidence" value="ECO:0007669"/>
    <property type="project" value="UniProtKB-KW"/>
</dbReference>
<evidence type="ECO:0000256" key="3">
    <source>
        <dbReference type="PIRSR" id="PIRSR640198-3"/>
    </source>
</evidence>
<gene>
    <name evidence="5" type="ORF">PSRA_1612</name>
</gene>
<proteinExistence type="predicted"/>
<dbReference type="Gene3D" id="1.10.3290.10">
    <property type="entry name" value="Fido-like domain"/>
    <property type="match status" value="1"/>
</dbReference>
<reference evidence="5 6" key="1">
    <citation type="journal article" date="2017" name="BMC Genomics">
        <title>Comparative genomic and phylogenomic analyses of the Bifidobacteriaceae family.</title>
        <authorList>
            <person name="Lugli G.A."/>
            <person name="Milani C."/>
            <person name="Turroni F."/>
            <person name="Duranti S."/>
            <person name="Mancabelli L."/>
            <person name="Mangifesta M."/>
            <person name="Ferrario C."/>
            <person name="Modesto M."/>
            <person name="Mattarelli P."/>
            <person name="Jiri K."/>
            <person name="van Sinderen D."/>
            <person name="Ventura M."/>
        </authorList>
    </citation>
    <scope>NUCLEOTIDE SEQUENCE [LARGE SCALE GENOMIC DNA]</scope>
    <source>
        <strain evidence="5 6">DSM 24742</strain>
    </source>
</reference>
<organism evidence="5 6">
    <name type="scientific">Pseudoscardovia radai</name>
    <dbReference type="NCBI Taxonomy" id="987066"/>
    <lineage>
        <taxon>Bacteria</taxon>
        <taxon>Bacillati</taxon>
        <taxon>Actinomycetota</taxon>
        <taxon>Actinomycetes</taxon>
        <taxon>Bifidobacteriales</taxon>
        <taxon>Bifidobacteriaceae</taxon>
        <taxon>Pseudoscardovia</taxon>
    </lineage>
</organism>
<keyword evidence="6" id="KW-1185">Reference proteome</keyword>
<feature type="binding site" evidence="2">
    <location>
        <begin position="206"/>
        <end position="213"/>
    </location>
    <ligand>
        <name>ATP</name>
        <dbReference type="ChEBI" id="CHEBI:30616"/>
    </ligand>
</feature>
<dbReference type="InterPro" id="IPR003812">
    <property type="entry name" value="Fido"/>
</dbReference>
<evidence type="ECO:0000256" key="1">
    <source>
        <dbReference type="PIRSR" id="PIRSR640198-1"/>
    </source>
</evidence>
<accession>A0A261ER80</accession>
<comment type="caution">
    <text evidence="5">The sequence shown here is derived from an EMBL/GenBank/DDBJ whole genome shotgun (WGS) entry which is preliminary data.</text>
</comment>
<feature type="site" description="Important for autoinhibition of adenylyltransferase activity" evidence="3">
    <location>
        <position position="73"/>
    </location>
</feature>
<dbReference type="OrthoDB" id="9813719at2"/>
<evidence type="ECO:0000259" key="4">
    <source>
        <dbReference type="PROSITE" id="PS51459"/>
    </source>
</evidence>
<feature type="domain" description="Fido" evidence="4">
    <location>
        <begin position="123"/>
        <end position="260"/>
    </location>
</feature>
<keyword evidence="2" id="KW-0547">Nucleotide-binding</keyword>
<evidence type="ECO:0000313" key="5">
    <source>
        <dbReference type="EMBL" id="OZG49363.1"/>
    </source>
</evidence>
<dbReference type="PANTHER" id="PTHR13504">
    <property type="entry name" value="FIDO DOMAIN-CONTAINING PROTEIN DDB_G0283145"/>
    <property type="match status" value="1"/>
</dbReference>
<dbReference type="PANTHER" id="PTHR13504:SF38">
    <property type="entry name" value="FIDO DOMAIN-CONTAINING PROTEIN"/>
    <property type="match status" value="1"/>
</dbReference>
<dbReference type="EMBL" id="MWWR01000019">
    <property type="protein sequence ID" value="OZG49363.1"/>
    <property type="molecule type" value="Genomic_DNA"/>
</dbReference>
<sequence>MPSEELSKRIKCLPDVLGSLAADPGIENSIRSADASRDALESLYPLDGVEKSALEDYRKDWLSRYVYNSNAMEGSTLSLPDTELVLDGEFLPTDGPARYVFAAKGCADGMETVRRFAKENRPLDTNAILTLHQITALDVQPALRGTFRPYGYAVRIRDTRVKTADPLEIWDDVDALVSTINTCNAHPILRASGFHAMFENIHPFADGNGRTGRQILNWMLLRAGYAPICIRHDTGREYMNCLERWQVYDDPAPLISIISKYIVHEHDSIGDIIKGIRESAEDEPGLPG</sequence>
<feature type="active site" evidence="1">
    <location>
        <position position="202"/>
    </location>
</feature>
<name>A0A261ER80_9BIFI</name>